<dbReference type="Proteomes" id="UP001603857">
    <property type="component" value="Unassembled WGS sequence"/>
</dbReference>
<dbReference type="Pfam" id="PF08372">
    <property type="entry name" value="PRT_C"/>
    <property type="match status" value="2"/>
</dbReference>
<evidence type="ECO:0000256" key="1">
    <source>
        <dbReference type="ARBA" id="ARBA00022737"/>
    </source>
</evidence>
<evidence type="ECO:0000313" key="5">
    <source>
        <dbReference type="Proteomes" id="UP001603857"/>
    </source>
</evidence>
<dbReference type="EMBL" id="JBGMDY010000002">
    <property type="protein sequence ID" value="KAL2344387.1"/>
    <property type="molecule type" value="Genomic_DNA"/>
</dbReference>
<proteinExistence type="predicted"/>
<feature type="transmembrane region" description="Helical" evidence="2">
    <location>
        <begin position="26"/>
        <end position="52"/>
    </location>
</feature>
<name>A0ABD1N9H4_9FABA</name>
<dbReference type="AlphaFoldDB" id="A0ABD1N9H4"/>
<accession>A0ABD1N9H4</accession>
<organism evidence="4 5">
    <name type="scientific">Flemingia macrophylla</name>
    <dbReference type="NCBI Taxonomy" id="520843"/>
    <lineage>
        <taxon>Eukaryota</taxon>
        <taxon>Viridiplantae</taxon>
        <taxon>Streptophyta</taxon>
        <taxon>Embryophyta</taxon>
        <taxon>Tracheophyta</taxon>
        <taxon>Spermatophyta</taxon>
        <taxon>Magnoliopsida</taxon>
        <taxon>eudicotyledons</taxon>
        <taxon>Gunneridae</taxon>
        <taxon>Pentapetalae</taxon>
        <taxon>rosids</taxon>
        <taxon>fabids</taxon>
        <taxon>Fabales</taxon>
        <taxon>Fabaceae</taxon>
        <taxon>Papilionoideae</taxon>
        <taxon>50 kb inversion clade</taxon>
        <taxon>NPAAA clade</taxon>
        <taxon>indigoferoid/millettioid clade</taxon>
        <taxon>Phaseoleae</taxon>
        <taxon>Flemingia</taxon>
    </lineage>
</organism>
<keyword evidence="1" id="KW-0677">Repeat</keyword>
<keyword evidence="5" id="KW-1185">Reference proteome</keyword>
<keyword evidence="2" id="KW-0812">Transmembrane</keyword>
<keyword evidence="2" id="KW-0472">Membrane</keyword>
<reference evidence="4 5" key="1">
    <citation type="submission" date="2024-08" db="EMBL/GenBank/DDBJ databases">
        <title>Insights into the chromosomal genome structure of Flemingia macrophylla.</title>
        <authorList>
            <person name="Ding Y."/>
            <person name="Zhao Y."/>
            <person name="Bi W."/>
            <person name="Wu M."/>
            <person name="Zhao G."/>
            <person name="Gong Y."/>
            <person name="Li W."/>
            <person name="Zhang P."/>
        </authorList>
    </citation>
    <scope>NUCLEOTIDE SEQUENCE [LARGE SCALE GENOMIC DNA]</scope>
    <source>
        <strain evidence="4">DYQJB</strain>
        <tissue evidence="4">Leaf</tissue>
    </source>
</reference>
<sequence length="204" mass="23521">MSPKSNLLRHIFDVPRLVCSGVGEKILLAAIVLCLYLVLPIVFMYAFLILLLRFHYRQRKPQSVDPRMSYMDMVSLDELDEEFDGFPTTRAAEVVRIRYDKVRALAGRAQTLLGDRRRGEDPSGCDCSLPLSGAAHRVHVRVPNLLLRFRYRQRTPQSVDSRMSYVDMVSLDELDEEFDGFPTTRAAEVVQIRYERVWELVGRA</sequence>
<comment type="caution">
    <text evidence="4">The sequence shown here is derived from an EMBL/GenBank/DDBJ whole genome shotgun (WGS) entry which is preliminary data.</text>
</comment>
<feature type="domain" description="Multiple C2" evidence="3">
    <location>
        <begin position="39"/>
        <end position="115"/>
    </location>
</feature>
<dbReference type="PANTHER" id="PTHR31425">
    <property type="entry name" value="PHOSPHORIBOSYLANTHRANILATE TRANSFERASE ISOFORM 1"/>
    <property type="match status" value="1"/>
</dbReference>
<dbReference type="InterPro" id="IPR047259">
    <property type="entry name" value="QUIRKY-like"/>
</dbReference>
<dbReference type="InterPro" id="IPR013583">
    <property type="entry name" value="MCTP_C"/>
</dbReference>
<evidence type="ECO:0000313" key="4">
    <source>
        <dbReference type="EMBL" id="KAL2344387.1"/>
    </source>
</evidence>
<keyword evidence="2" id="KW-1133">Transmembrane helix</keyword>
<dbReference type="PANTHER" id="PTHR31425:SF43">
    <property type="entry name" value="MULTIPLE C2 DOMAIN AND TRANSMEMBRANE REGION PROTEIN 14"/>
    <property type="match status" value="1"/>
</dbReference>
<protein>
    <recommendedName>
        <fullName evidence="3">Multiple C2 domain-containing protein</fullName>
    </recommendedName>
</protein>
<evidence type="ECO:0000256" key="2">
    <source>
        <dbReference type="SAM" id="Phobius"/>
    </source>
</evidence>
<feature type="domain" description="Multiple C2" evidence="3">
    <location>
        <begin position="146"/>
        <end position="203"/>
    </location>
</feature>
<gene>
    <name evidence="4" type="ORF">Fmac_005672</name>
</gene>
<evidence type="ECO:0000259" key="3">
    <source>
        <dbReference type="Pfam" id="PF08372"/>
    </source>
</evidence>